<sequence>MLTRRLLGRVLALAAALVVLAAPTAAVADPPIGECPPGQDSCHIIDDDPGDGGDNGGGGGDDNGGGGGERECTRGGEPIACYDPVFGWFNQSDECYYRLTEPQLPPPPGASEDGAWWTPTCLAGTLEPDWFDDPPVGAAPPDPETLARRALAAVTLRKPDLQIKPDPNGAGLVGLPVWLWANRAPETWGPISNSAEEAGLQVDITATVTNLRFDLGDGSPPIDCPSGGTPYPKGATGPSPDCGHVFTKSSRQQPGQKFTITATTTWTVTWESSGGESGTIEPQIREAEVAVRINELQVVTE</sequence>
<dbReference type="RefSeq" id="WP_246277973.1">
    <property type="nucleotide sequence ID" value="NZ_BAABJB010000024.1"/>
</dbReference>
<evidence type="ECO:0000256" key="2">
    <source>
        <dbReference type="SAM" id="SignalP"/>
    </source>
</evidence>
<name>A0A6V8L8A2_9ACTN</name>
<organism evidence="3 4">
    <name type="scientific">Phytohabitans rumicis</name>
    <dbReference type="NCBI Taxonomy" id="1076125"/>
    <lineage>
        <taxon>Bacteria</taxon>
        <taxon>Bacillati</taxon>
        <taxon>Actinomycetota</taxon>
        <taxon>Actinomycetes</taxon>
        <taxon>Micromonosporales</taxon>
        <taxon>Micromonosporaceae</taxon>
    </lineage>
</organism>
<evidence type="ECO:0000313" key="3">
    <source>
        <dbReference type="EMBL" id="GFJ90346.1"/>
    </source>
</evidence>
<evidence type="ECO:0000313" key="4">
    <source>
        <dbReference type="Proteomes" id="UP000482960"/>
    </source>
</evidence>
<gene>
    <name evidence="3" type="ORF">Prum_039880</name>
</gene>
<protein>
    <recommendedName>
        <fullName evidence="5">ATP/GTP-binding protein</fullName>
    </recommendedName>
</protein>
<comment type="caution">
    <text evidence="3">The sequence shown here is derived from an EMBL/GenBank/DDBJ whole genome shotgun (WGS) entry which is preliminary data.</text>
</comment>
<feature type="compositionally biased region" description="Gly residues" evidence="1">
    <location>
        <begin position="52"/>
        <end position="67"/>
    </location>
</feature>
<feature type="chain" id="PRO_5038809476" description="ATP/GTP-binding protein" evidence="2">
    <location>
        <begin position="22"/>
        <end position="301"/>
    </location>
</feature>
<dbReference type="Proteomes" id="UP000482960">
    <property type="component" value="Unassembled WGS sequence"/>
</dbReference>
<evidence type="ECO:0000256" key="1">
    <source>
        <dbReference type="SAM" id="MobiDB-lite"/>
    </source>
</evidence>
<feature type="signal peptide" evidence="2">
    <location>
        <begin position="1"/>
        <end position="21"/>
    </location>
</feature>
<feature type="region of interest" description="Disordered" evidence="1">
    <location>
        <begin position="28"/>
        <end position="71"/>
    </location>
</feature>
<evidence type="ECO:0008006" key="5">
    <source>
        <dbReference type="Google" id="ProtNLM"/>
    </source>
</evidence>
<reference evidence="3 4" key="1">
    <citation type="submission" date="2020-03" db="EMBL/GenBank/DDBJ databases">
        <title>Whole genome shotgun sequence of Phytohabitans rumicis NBRC 108638.</title>
        <authorList>
            <person name="Komaki H."/>
            <person name="Tamura T."/>
        </authorList>
    </citation>
    <scope>NUCLEOTIDE SEQUENCE [LARGE SCALE GENOMIC DNA]</scope>
    <source>
        <strain evidence="3 4">NBRC 108638</strain>
    </source>
</reference>
<accession>A0A6V8L8A2</accession>
<keyword evidence="2" id="KW-0732">Signal</keyword>
<dbReference type="AlphaFoldDB" id="A0A6V8L8A2"/>
<proteinExistence type="predicted"/>
<keyword evidence="4" id="KW-1185">Reference proteome</keyword>
<dbReference type="EMBL" id="BLPG01000001">
    <property type="protein sequence ID" value="GFJ90346.1"/>
    <property type="molecule type" value="Genomic_DNA"/>
</dbReference>
<reference evidence="3 4" key="2">
    <citation type="submission" date="2020-03" db="EMBL/GenBank/DDBJ databases">
        <authorList>
            <person name="Ichikawa N."/>
            <person name="Kimura A."/>
            <person name="Kitahashi Y."/>
            <person name="Uohara A."/>
        </authorList>
    </citation>
    <scope>NUCLEOTIDE SEQUENCE [LARGE SCALE GENOMIC DNA]</scope>
    <source>
        <strain evidence="3 4">NBRC 108638</strain>
    </source>
</reference>